<dbReference type="RefSeq" id="XP_006039180.1">
    <property type="nucleotide sequence ID" value="XM_006039118.1"/>
</dbReference>
<evidence type="ECO:0000256" key="7">
    <source>
        <dbReference type="ARBA" id="ARBA00078073"/>
    </source>
</evidence>
<keyword evidence="5" id="KW-0789">Thiol protease inhibitor</keyword>
<dbReference type="GO" id="GO:0070062">
    <property type="term" value="C:extracellular exosome"/>
    <property type="evidence" value="ECO:0007669"/>
    <property type="project" value="TreeGrafter"/>
</dbReference>
<dbReference type="GO" id="GO:0004869">
    <property type="term" value="F:cysteine-type endopeptidase inhibitor activity"/>
    <property type="evidence" value="ECO:0007669"/>
    <property type="project" value="UniProtKB-KW"/>
</dbReference>
<dbReference type="InParanoid" id="A0A1U7SJS5"/>
<keyword evidence="4" id="KW-0646">Protease inhibitor</keyword>
<dbReference type="InterPro" id="IPR018073">
    <property type="entry name" value="Prot_inh_cystat_CS"/>
</dbReference>
<reference evidence="11" key="1">
    <citation type="submission" date="2025-08" db="UniProtKB">
        <authorList>
            <consortium name="RefSeq"/>
        </authorList>
    </citation>
    <scope>IDENTIFICATION</scope>
</reference>
<evidence type="ECO:0000259" key="9">
    <source>
        <dbReference type="SMART" id="SM00043"/>
    </source>
</evidence>
<dbReference type="FunCoup" id="A0A1U7SJS5">
    <property type="interactions" value="2"/>
</dbReference>
<dbReference type="InterPro" id="IPR046350">
    <property type="entry name" value="Cystatin_sf"/>
</dbReference>
<dbReference type="InterPro" id="IPR000010">
    <property type="entry name" value="Cystatin_dom"/>
</dbReference>
<evidence type="ECO:0000256" key="5">
    <source>
        <dbReference type="ARBA" id="ARBA00022704"/>
    </source>
</evidence>
<dbReference type="CDD" id="cd00042">
    <property type="entry name" value="CY"/>
    <property type="match status" value="1"/>
</dbReference>
<evidence type="ECO:0000313" key="10">
    <source>
        <dbReference type="Proteomes" id="UP000189705"/>
    </source>
</evidence>
<evidence type="ECO:0000256" key="8">
    <source>
        <dbReference type="SAM" id="SignalP"/>
    </source>
</evidence>
<dbReference type="FunFam" id="3.10.450.10:FF:000004">
    <property type="entry name" value="Cystatin C"/>
    <property type="match status" value="1"/>
</dbReference>
<feature type="signal peptide" evidence="8">
    <location>
        <begin position="1"/>
        <end position="22"/>
    </location>
</feature>
<evidence type="ECO:0000256" key="3">
    <source>
        <dbReference type="ARBA" id="ARBA00022525"/>
    </source>
</evidence>
<dbReference type="OrthoDB" id="1908104at2759"/>
<dbReference type="SMART" id="SM00043">
    <property type="entry name" value="CY"/>
    <property type="match status" value="1"/>
</dbReference>
<dbReference type="KEGG" id="asn:102387160"/>
<feature type="domain" description="Cystatin" evidence="9">
    <location>
        <begin position="29"/>
        <end position="139"/>
    </location>
</feature>
<dbReference type="AlphaFoldDB" id="A0A1U7SJS5"/>
<proteinExistence type="inferred from homology"/>
<comment type="similarity">
    <text evidence="2">Belongs to the cystatin family.</text>
</comment>
<dbReference type="GeneID" id="102387160"/>
<evidence type="ECO:0000256" key="4">
    <source>
        <dbReference type="ARBA" id="ARBA00022690"/>
    </source>
</evidence>
<organism evidence="10 11">
    <name type="scientific">Alligator sinensis</name>
    <name type="common">Chinese alligator</name>
    <dbReference type="NCBI Taxonomy" id="38654"/>
    <lineage>
        <taxon>Eukaryota</taxon>
        <taxon>Metazoa</taxon>
        <taxon>Chordata</taxon>
        <taxon>Craniata</taxon>
        <taxon>Vertebrata</taxon>
        <taxon>Euteleostomi</taxon>
        <taxon>Archelosauria</taxon>
        <taxon>Archosauria</taxon>
        <taxon>Crocodylia</taxon>
        <taxon>Alligatoridae</taxon>
        <taxon>Alligatorinae</taxon>
        <taxon>Alligator</taxon>
    </lineage>
</organism>
<dbReference type="PANTHER" id="PTHR47033">
    <property type="entry name" value="CYSTATIN-M"/>
    <property type="match status" value="1"/>
</dbReference>
<dbReference type="PROSITE" id="PS00287">
    <property type="entry name" value="CYSTATIN"/>
    <property type="match status" value="1"/>
</dbReference>
<feature type="chain" id="PRO_5018691328" description="Egg-white cystatin" evidence="8">
    <location>
        <begin position="23"/>
        <end position="143"/>
    </location>
</feature>
<keyword evidence="3" id="KW-0964">Secreted</keyword>
<dbReference type="Proteomes" id="UP000189705">
    <property type="component" value="Unplaced"/>
</dbReference>
<evidence type="ECO:0000256" key="6">
    <source>
        <dbReference type="ARBA" id="ARBA00023157"/>
    </source>
</evidence>
<protein>
    <recommendedName>
        <fullName evidence="7">Egg-white cystatin</fullName>
    </recommendedName>
</protein>
<comment type="subcellular location">
    <subcellularLocation>
        <location evidence="1">Secreted</location>
    </subcellularLocation>
</comment>
<accession>A0A1U7SJS5</accession>
<dbReference type="SUPFAM" id="SSF54403">
    <property type="entry name" value="Cystatin/monellin"/>
    <property type="match status" value="1"/>
</dbReference>
<dbReference type="PANTHER" id="PTHR47033:SF1">
    <property type="entry name" value="CYSTATIN-M"/>
    <property type="match status" value="1"/>
</dbReference>
<keyword evidence="10" id="KW-1185">Reference proteome</keyword>
<dbReference type="Gene3D" id="3.10.450.10">
    <property type="match status" value="1"/>
</dbReference>
<keyword evidence="6" id="KW-1015">Disulfide bond</keyword>
<keyword evidence="8" id="KW-0732">Signal</keyword>
<dbReference type="Pfam" id="PF00031">
    <property type="entry name" value="Cystatin"/>
    <property type="match status" value="1"/>
</dbReference>
<evidence type="ECO:0000313" key="11">
    <source>
        <dbReference type="RefSeq" id="XP_006039180.1"/>
    </source>
</evidence>
<evidence type="ECO:0000256" key="2">
    <source>
        <dbReference type="ARBA" id="ARBA00009403"/>
    </source>
</evidence>
<gene>
    <name evidence="11" type="primary">LOC102387160</name>
</gene>
<name>A0A1U7SJS5_ALLSI</name>
<sequence length="143" mass="15642">MMATGTWSLWLLLLGCAGILMGLPALGITIPGGLQTISVTNSEVQAATRVAVRAFNQNSNKPHLFRARKILKAQSQVVSGTMYHLTVELQKTQCRRESGRDPQACAPAPANQQEKLICKFQVWSRPWLNDTHVTSQSCVPAQA</sequence>
<evidence type="ECO:0000256" key="1">
    <source>
        <dbReference type="ARBA" id="ARBA00004613"/>
    </source>
</evidence>